<dbReference type="EC" id="2.3.1.225" evidence="10"/>
<protein>
    <recommendedName>
        <fullName evidence="10">Palmitoyltransferase</fullName>
        <ecNumber evidence="10">2.3.1.225</ecNumber>
    </recommendedName>
</protein>
<reference evidence="13" key="1">
    <citation type="journal article" date="2010" name="Genome Biol.">
        <title>Genome sequence of the necrotrophic plant pathogen Pythium ultimum reveals original pathogenicity mechanisms and effector repertoire.</title>
        <authorList>
            <person name="Levesque C.A."/>
            <person name="Brouwer H."/>
            <person name="Cano L."/>
            <person name="Hamilton J.P."/>
            <person name="Holt C."/>
            <person name="Huitema E."/>
            <person name="Raffaele S."/>
            <person name="Robideau G.P."/>
            <person name="Thines M."/>
            <person name="Win J."/>
            <person name="Zerillo M.M."/>
            <person name="Beakes G.W."/>
            <person name="Boore J.L."/>
            <person name="Busam D."/>
            <person name="Dumas B."/>
            <person name="Ferriera S."/>
            <person name="Fuerstenberg S.I."/>
            <person name="Gachon C.M."/>
            <person name="Gaulin E."/>
            <person name="Govers F."/>
            <person name="Grenville-Briggs L."/>
            <person name="Horner N."/>
            <person name="Hostetler J."/>
            <person name="Jiang R.H."/>
            <person name="Johnson J."/>
            <person name="Krajaejun T."/>
            <person name="Lin H."/>
            <person name="Meijer H.J."/>
            <person name="Moore B."/>
            <person name="Morris P."/>
            <person name="Phuntmart V."/>
            <person name="Puiu D."/>
            <person name="Shetty J."/>
            <person name="Stajich J.E."/>
            <person name="Tripathy S."/>
            <person name="Wawra S."/>
            <person name="van West P."/>
            <person name="Whitty B.R."/>
            <person name="Coutinho P.M."/>
            <person name="Henrissat B."/>
            <person name="Martin F."/>
            <person name="Thomas P.D."/>
            <person name="Tyler B.M."/>
            <person name="De Vries R.P."/>
            <person name="Kamoun S."/>
            <person name="Yandell M."/>
            <person name="Tisserat N."/>
            <person name="Buell C.R."/>
        </authorList>
    </citation>
    <scope>NUCLEOTIDE SEQUENCE</scope>
    <source>
        <strain evidence="13">DAOM:BR144</strain>
    </source>
</reference>
<accession>K3WZV3</accession>
<keyword evidence="3 10" id="KW-0808">Transferase</keyword>
<reference evidence="12" key="3">
    <citation type="submission" date="2015-02" db="UniProtKB">
        <authorList>
            <consortium name="EnsemblProtists"/>
        </authorList>
    </citation>
    <scope>IDENTIFICATION</scope>
    <source>
        <strain evidence="12">DAOM BR144</strain>
    </source>
</reference>
<keyword evidence="7" id="KW-0564">Palmitate</keyword>
<evidence type="ECO:0000256" key="5">
    <source>
        <dbReference type="ARBA" id="ARBA00022989"/>
    </source>
</evidence>
<keyword evidence="9 10" id="KW-0012">Acyltransferase</keyword>
<dbReference type="OMA" id="WRHRIAY"/>
<evidence type="ECO:0000256" key="3">
    <source>
        <dbReference type="ARBA" id="ARBA00022679"/>
    </source>
</evidence>
<evidence type="ECO:0000256" key="9">
    <source>
        <dbReference type="ARBA" id="ARBA00023315"/>
    </source>
</evidence>
<keyword evidence="5 10" id="KW-1133">Transmembrane helix</keyword>
<dbReference type="GO" id="GO:0019706">
    <property type="term" value="F:protein-cysteine S-palmitoyltransferase activity"/>
    <property type="evidence" value="ECO:0007669"/>
    <property type="project" value="UniProtKB-EC"/>
</dbReference>
<dbReference type="Pfam" id="PF01529">
    <property type="entry name" value="DHHC"/>
    <property type="match status" value="1"/>
</dbReference>
<sequence length="440" mass="49851">MHVFPRDKRWWVVDKHLDALHEHAAATLNTPHAHAQRCWRWRHRIAYAAFKGVCCAALLSRPHSLLLLHASSQPALGHLANTKPIVPQWHTPTLWALVVVVSLATSAFLLLQGSDPGFLTEELVRYPTWEDEKEGQCSQQEQRAHLLPDAAAAAEIGSRDALHREQDEHEQQAEKTYRLQRIAQIQHALALQQPSQIHDGGHNDELRVVSADIDACCGSEDALLTELRQFCVDCAILPFCKGMHNLFVYVQPLRSHHCFVCGRCVAKFDHHCFVLGTCVGEKNHARFWWFLLFQSIEAAFGIAIIHSTFEIEPRGASHSWTYTNAGSFLLASALWLVFLFVFGLWIFHTFLALTSSTTYEIDAEHVAYLKGFGECDLPFSRGCTVNVASFCGCYSYGFACGIDASARAWRPTQWPPPMPIERDAERIWSHLWENKYYSCC</sequence>
<feature type="transmembrane region" description="Helical" evidence="10">
    <location>
        <begin position="325"/>
        <end position="347"/>
    </location>
</feature>
<keyword evidence="4 10" id="KW-0812">Transmembrane</keyword>
<evidence type="ECO:0000256" key="1">
    <source>
        <dbReference type="ARBA" id="ARBA00004127"/>
    </source>
</evidence>
<keyword evidence="13" id="KW-1185">Reference proteome</keyword>
<keyword evidence="8" id="KW-0449">Lipoprotein</keyword>
<organism evidence="12 13">
    <name type="scientific">Globisporangium ultimum (strain ATCC 200006 / CBS 805.95 / DAOM BR144)</name>
    <name type="common">Pythium ultimum</name>
    <dbReference type="NCBI Taxonomy" id="431595"/>
    <lineage>
        <taxon>Eukaryota</taxon>
        <taxon>Sar</taxon>
        <taxon>Stramenopiles</taxon>
        <taxon>Oomycota</taxon>
        <taxon>Peronosporomycetes</taxon>
        <taxon>Pythiales</taxon>
        <taxon>Pythiaceae</taxon>
        <taxon>Globisporangium</taxon>
    </lineage>
</organism>
<dbReference type="VEuPathDB" id="FungiDB:PYU1_G010480"/>
<feature type="transmembrane region" description="Helical" evidence="10">
    <location>
        <begin position="45"/>
        <end position="62"/>
    </location>
</feature>
<comment type="catalytic activity">
    <reaction evidence="10">
        <text>L-cysteinyl-[protein] + hexadecanoyl-CoA = S-hexadecanoyl-L-cysteinyl-[protein] + CoA</text>
        <dbReference type="Rhea" id="RHEA:36683"/>
        <dbReference type="Rhea" id="RHEA-COMP:10131"/>
        <dbReference type="Rhea" id="RHEA-COMP:11032"/>
        <dbReference type="ChEBI" id="CHEBI:29950"/>
        <dbReference type="ChEBI" id="CHEBI:57287"/>
        <dbReference type="ChEBI" id="CHEBI:57379"/>
        <dbReference type="ChEBI" id="CHEBI:74151"/>
        <dbReference type="EC" id="2.3.1.225"/>
    </reaction>
</comment>
<comment type="subcellular location">
    <subcellularLocation>
        <location evidence="1">Endomembrane system</location>
        <topology evidence="1">Multi-pass membrane protein</topology>
    </subcellularLocation>
</comment>
<evidence type="ECO:0000313" key="12">
    <source>
        <dbReference type="EnsemblProtists" id="PYU1_T010502"/>
    </source>
</evidence>
<comment type="similarity">
    <text evidence="2 10">Belongs to the DHHC palmitoyltransferase family.</text>
</comment>
<dbReference type="STRING" id="431595.K3WZV3"/>
<keyword evidence="6 10" id="KW-0472">Membrane</keyword>
<evidence type="ECO:0000256" key="6">
    <source>
        <dbReference type="ARBA" id="ARBA00023136"/>
    </source>
</evidence>
<evidence type="ECO:0000256" key="7">
    <source>
        <dbReference type="ARBA" id="ARBA00023139"/>
    </source>
</evidence>
<evidence type="ECO:0000313" key="13">
    <source>
        <dbReference type="Proteomes" id="UP000019132"/>
    </source>
</evidence>
<feature type="transmembrane region" description="Helical" evidence="10">
    <location>
        <begin position="287"/>
        <end position="305"/>
    </location>
</feature>
<name>K3WZV3_GLOUD</name>
<dbReference type="InterPro" id="IPR001594">
    <property type="entry name" value="Palmitoyltrfase_DHHC"/>
</dbReference>
<feature type="transmembrane region" description="Helical" evidence="10">
    <location>
        <begin position="93"/>
        <end position="111"/>
    </location>
</feature>
<evidence type="ECO:0000256" key="10">
    <source>
        <dbReference type="RuleBase" id="RU079119"/>
    </source>
</evidence>
<comment type="domain">
    <text evidence="10">The DHHC domain is required for palmitoyltransferase activity.</text>
</comment>
<evidence type="ECO:0000256" key="8">
    <source>
        <dbReference type="ARBA" id="ARBA00023288"/>
    </source>
</evidence>
<dbReference type="GO" id="GO:0006612">
    <property type="term" value="P:protein targeting to membrane"/>
    <property type="evidence" value="ECO:0007669"/>
    <property type="project" value="TreeGrafter"/>
</dbReference>
<dbReference type="GO" id="GO:0005794">
    <property type="term" value="C:Golgi apparatus"/>
    <property type="evidence" value="ECO:0007669"/>
    <property type="project" value="TreeGrafter"/>
</dbReference>
<evidence type="ECO:0000259" key="11">
    <source>
        <dbReference type="Pfam" id="PF01529"/>
    </source>
</evidence>
<dbReference type="InParanoid" id="K3WZV3"/>
<proteinExistence type="inferred from homology"/>
<dbReference type="PANTHER" id="PTHR22883:SF301">
    <property type="entry name" value="PALMITOYLTRANSFERASE ZDHHC12"/>
    <property type="match status" value="1"/>
</dbReference>
<dbReference type="Proteomes" id="UP000019132">
    <property type="component" value="Unassembled WGS sequence"/>
</dbReference>
<dbReference type="eggNOG" id="KOG1315">
    <property type="taxonomic scope" value="Eukaryota"/>
</dbReference>
<dbReference type="EnsemblProtists" id="PYU1_T010502">
    <property type="protein sequence ID" value="PYU1_T010502"/>
    <property type="gene ID" value="PYU1_G010480"/>
</dbReference>
<dbReference type="EMBL" id="GL376596">
    <property type="status" value="NOT_ANNOTATED_CDS"/>
    <property type="molecule type" value="Genomic_DNA"/>
</dbReference>
<dbReference type="AlphaFoldDB" id="K3WZV3"/>
<evidence type="ECO:0000256" key="2">
    <source>
        <dbReference type="ARBA" id="ARBA00008574"/>
    </source>
</evidence>
<dbReference type="InterPro" id="IPR039859">
    <property type="entry name" value="PFA4/ZDH16/20/ERF2-like"/>
</dbReference>
<feature type="domain" description="Palmitoyltransferase DHHC" evidence="11">
    <location>
        <begin position="250"/>
        <end position="360"/>
    </location>
</feature>
<dbReference type="HOGENOM" id="CLU_048520_0_0_1"/>
<evidence type="ECO:0000256" key="4">
    <source>
        <dbReference type="ARBA" id="ARBA00022692"/>
    </source>
</evidence>
<dbReference type="GO" id="GO:0005783">
    <property type="term" value="C:endoplasmic reticulum"/>
    <property type="evidence" value="ECO:0007669"/>
    <property type="project" value="TreeGrafter"/>
</dbReference>
<dbReference type="PROSITE" id="PS50216">
    <property type="entry name" value="DHHC"/>
    <property type="match status" value="1"/>
</dbReference>
<dbReference type="PANTHER" id="PTHR22883">
    <property type="entry name" value="ZINC FINGER DHHC DOMAIN CONTAINING PROTEIN"/>
    <property type="match status" value="1"/>
</dbReference>
<reference evidence="13" key="2">
    <citation type="submission" date="2010-04" db="EMBL/GenBank/DDBJ databases">
        <authorList>
            <person name="Buell R."/>
            <person name="Hamilton J."/>
            <person name="Hostetler J."/>
        </authorList>
    </citation>
    <scope>NUCLEOTIDE SEQUENCE [LARGE SCALE GENOMIC DNA]</scope>
    <source>
        <strain evidence="13">DAOM:BR144</strain>
    </source>
</reference>